<organism evidence="5 6">
    <name type="scientific">Desulfoluna butyratoxydans</name>
    <dbReference type="NCBI Taxonomy" id="231438"/>
    <lineage>
        <taxon>Bacteria</taxon>
        <taxon>Pseudomonadati</taxon>
        <taxon>Thermodesulfobacteriota</taxon>
        <taxon>Desulfobacteria</taxon>
        <taxon>Desulfobacterales</taxon>
        <taxon>Desulfolunaceae</taxon>
        <taxon>Desulfoluna</taxon>
    </lineage>
</organism>
<dbReference type="InterPro" id="IPR025110">
    <property type="entry name" value="AMP-bd_C"/>
</dbReference>
<dbReference type="Proteomes" id="UP000507962">
    <property type="component" value="Unassembled WGS sequence"/>
</dbReference>
<dbReference type="GO" id="GO:0016405">
    <property type="term" value="F:CoA-ligase activity"/>
    <property type="evidence" value="ECO:0007669"/>
    <property type="project" value="TreeGrafter"/>
</dbReference>
<keyword evidence="6" id="KW-1185">Reference proteome</keyword>
<dbReference type="InterPro" id="IPR042099">
    <property type="entry name" value="ANL_N_sf"/>
</dbReference>
<dbReference type="RefSeq" id="WP_180141002.1">
    <property type="nucleotide sequence ID" value="NZ_CAADHO010000004.1"/>
</dbReference>
<dbReference type="Gene3D" id="3.40.50.12780">
    <property type="entry name" value="N-terminal domain of ligase-like"/>
    <property type="match status" value="1"/>
</dbReference>
<dbReference type="PROSITE" id="PS00455">
    <property type="entry name" value="AMP_BINDING"/>
    <property type="match status" value="1"/>
</dbReference>
<dbReference type="Pfam" id="PF00501">
    <property type="entry name" value="AMP-binding"/>
    <property type="match status" value="1"/>
</dbReference>
<dbReference type="InterPro" id="IPR045851">
    <property type="entry name" value="AMP-bd_C_sf"/>
</dbReference>
<accession>A0A4U8YMJ2</accession>
<name>A0A4U8YMJ2_9BACT</name>
<dbReference type="EMBL" id="CAADHO010000004">
    <property type="protein sequence ID" value="VFQ44960.1"/>
    <property type="molecule type" value="Genomic_DNA"/>
</dbReference>
<comment type="similarity">
    <text evidence="1">Belongs to the ATP-dependent AMP-binding enzyme family.</text>
</comment>
<gene>
    <name evidence="5" type="ORF">MSL71_26170</name>
</gene>
<evidence type="ECO:0000313" key="5">
    <source>
        <dbReference type="EMBL" id="VFQ44960.1"/>
    </source>
</evidence>
<dbReference type="Pfam" id="PF13193">
    <property type="entry name" value="AMP-binding_C"/>
    <property type="match status" value="1"/>
</dbReference>
<evidence type="ECO:0000259" key="4">
    <source>
        <dbReference type="Pfam" id="PF13193"/>
    </source>
</evidence>
<evidence type="ECO:0000256" key="2">
    <source>
        <dbReference type="ARBA" id="ARBA00022598"/>
    </source>
</evidence>
<feature type="domain" description="AMP-binding enzyme C-terminal" evidence="4">
    <location>
        <begin position="474"/>
        <end position="548"/>
    </location>
</feature>
<protein>
    <submittedName>
        <fullName evidence="5">Amp-dependent synthetase/ligase</fullName>
    </submittedName>
</protein>
<evidence type="ECO:0000313" key="6">
    <source>
        <dbReference type="Proteomes" id="UP000507962"/>
    </source>
</evidence>
<dbReference type="SUPFAM" id="SSF56801">
    <property type="entry name" value="Acetyl-CoA synthetase-like"/>
    <property type="match status" value="1"/>
</dbReference>
<sequence>MTETTYQDKPWLSSYGEGVPFQVNYEEIFLTDFLERSVKEFPDNPALNFQGFRLSYRETDRMVKSVAAWLKSIGVEKGDRVAILLPNVIPCLVAYYAIMRVGAICVMNNPLYTDRELLHQFNDSGARVLFTLDLLADRMTALRSKTSIKEIVYTSIGDYLPFPKNLLFPLVGKRKKLAADVAPAPDVIKWKEMVAANAPTEFREALDLDDVAMFQYTGGTTGAAKGVMLTHRNLSFQIQQASVWFSEFERGGECCIAALPWFHIFGLTCAMNYPVSMGWEMVMVPKPQGPQLLETIRKFRPTYAPLVPTMYIGMLNDPAIDRTDLSSIKGCFSGSAPLPLEVTKEFERRSGSVIVEGFGMTESSPVTHMNPFSGGKRKVGSVGIPAPDTEARVVDLADGETDMPVGEIGELFVRGPQVMKGYHNRPDATAESLTDGWLHTGDIARMDEEGYFYIVDRKKDMILSGGYNVYPRDIDEVLYEHPKVQEACSIGIPHNHRGEAVKAFVVLKAGETATEQEMIEFCSDKLAKYKWPVSVEFRDSLPKSTVGKILRKDLREEEVAKSAEAKGA</sequence>
<evidence type="ECO:0000256" key="1">
    <source>
        <dbReference type="ARBA" id="ARBA00006432"/>
    </source>
</evidence>
<keyword evidence="2 5" id="KW-0436">Ligase</keyword>
<dbReference type="InterPro" id="IPR000873">
    <property type="entry name" value="AMP-dep_synth/lig_dom"/>
</dbReference>
<dbReference type="PANTHER" id="PTHR24096">
    <property type="entry name" value="LONG-CHAIN-FATTY-ACID--COA LIGASE"/>
    <property type="match status" value="1"/>
</dbReference>
<dbReference type="FunFam" id="3.40.50.12780:FF:000003">
    <property type="entry name" value="Long-chain-fatty-acid--CoA ligase FadD"/>
    <property type="match status" value="1"/>
</dbReference>
<feature type="domain" description="AMP-dependent synthetase/ligase" evidence="3">
    <location>
        <begin position="34"/>
        <end position="423"/>
    </location>
</feature>
<dbReference type="CDD" id="cd05936">
    <property type="entry name" value="FC-FACS_FadD_like"/>
    <property type="match status" value="1"/>
</dbReference>
<dbReference type="AlphaFoldDB" id="A0A4U8YMJ2"/>
<dbReference type="FunFam" id="3.30.300.30:FF:000008">
    <property type="entry name" value="2,3-dihydroxybenzoate-AMP ligase"/>
    <property type="match status" value="1"/>
</dbReference>
<dbReference type="InterPro" id="IPR020845">
    <property type="entry name" value="AMP-binding_CS"/>
</dbReference>
<dbReference type="Gene3D" id="3.30.300.30">
    <property type="match status" value="1"/>
</dbReference>
<proteinExistence type="inferred from homology"/>
<evidence type="ECO:0000259" key="3">
    <source>
        <dbReference type="Pfam" id="PF00501"/>
    </source>
</evidence>
<reference evidence="5 6" key="1">
    <citation type="submission" date="2019-03" db="EMBL/GenBank/DDBJ databases">
        <authorList>
            <person name="Nijsse B."/>
        </authorList>
    </citation>
    <scope>NUCLEOTIDE SEQUENCE [LARGE SCALE GENOMIC DNA]</scope>
    <source>
        <strain evidence="5">Desulfoluna butyratoxydans MSL71</strain>
    </source>
</reference>
<dbReference type="PANTHER" id="PTHR24096:SF149">
    <property type="entry name" value="AMP-BINDING DOMAIN-CONTAINING PROTEIN-RELATED"/>
    <property type="match status" value="1"/>
</dbReference>